<name>A0ABN8ZC50_RANTA</name>
<sequence>MSHSVSRGLSVLTYPRVFSKPDPPQSEKTQPEGTGLQGLCAKPSQESRPGVPQARPAEGASPQKKRRCLPGTELPWSPALSPSFTRTASRGTHLERARLALRARSSPSAHCSWAVCFQCPGTAFPTVSRGGGVPAYVLPWASGRGVGWQGLRGREGLPVSCDSSTRSSLWSLSRDCVLGIGREGTDIMRLLWQGLGSSVTCPLTPLPPPATCMRESGVFTYPHFPKSLL</sequence>
<evidence type="ECO:0000313" key="2">
    <source>
        <dbReference type="EMBL" id="CAI9171088.1"/>
    </source>
</evidence>
<protein>
    <submittedName>
        <fullName evidence="2">Uncharacterized protein</fullName>
    </submittedName>
</protein>
<feature type="compositionally biased region" description="Polar residues" evidence="1">
    <location>
        <begin position="80"/>
        <end position="89"/>
    </location>
</feature>
<proteinExistence type="predicted"/>
<evidence type="ECO:0000256" key="1">
    <source>
        <dbReference type="SAM" id="MobiDB-lite"/>
    </source>
</evidence>
<organism evidence="2 3">
    <name type="scientific">Rangifer tarandus platyrhynchus</name>
    <name type="common">Svalbard reindeer</name>
    <dbReference type="NCBI Taxonomy" id="3082113"/>
    <lineage>
        <taxon>Eukaryota</taxon>
        <taxon>Metazoa</taxon>
        <taxon>Chordata</taxon>
        <taxon>Craniata</taxon>
        <taxon>Vertebrata</taxon>
        <taxon>Euteleostomi</taxon>
        <taxon>Mammalia</taxon>
        <taxon>Eutheria</taxon>
        <taxon>Laurasiatheria</taxon>
        <taxon>Artiodactyla</taxon>
        <taxon>Ruminantia</taxon>
        <taxon>Pecora</taxon>
        <taxon>Cervidae</taxon>
        <taxon>Odocoileinae</taxon>
        <taxon>Rangifer</taxon>
    </lineage>
</organism>
<dbReference type="EMBL" id="OX459966">
    <property type="protein sequence ID" value="CAI9171088.1"/>
    <property type="molecule type" value="Genomic_DNA"/>
</dbReference>
<keyword evidence="3" id="KW-1185">Reference proteome</keyword>
<dbReference type="Proteomes" id="UP001176941">
    <property type="component" value="Chromosome 30"/>
</dbReference>
<evidence type="ECO:0000313" key="3">
    <source>
        <dbReference type="Proteomes" id="UP001176941"/>
    </source>
</evidence>
<gene>
    <name evidence="2" type="ORF">MRATA1EN1_LOCUS20050</name>
</gene>
<reference evidence="2" key="1">
    <citation type="submission" date="2023-04" db="EMBL/GenBank/DDBJ databases">
        <authorList>
            <consortium name="ELIXIR-Norway"/>
        </authorList>
    </citation>
    <scope>NUCLEOTIDE SEQUENCE [LARGE SCALE GENOMIC DNA]</scope>
</reference>
<feature type="region of interest" description="Disordered" evidence="1">
    <location>
        <begin position="1"/>
        <end position="89"/>
    </location>
</feature>
<accession>A0ABN8ZC50</accession>